<dbReference type="Proteomes" id="UP000577386">
    <property type="component" value="Unassembled WGS sequence"/>
</dbReference>
<organism evidence="1 2">
    <name type="scientific">Streptomyces murinus</name>
    <dbReference type="NCBI Taxonomy" id="33900"/>
    <lineage>
        <taxon>Bacteria</taxon>
        <taxon>Bacillati</taxon>
        <taxon>Actinomycetota</taxon>
        <taxon>Actinomycetes</taxon>
        <taxon>Kitasatosporales</taxon>
        <taxon>Streptomycetaceae</taxon>
        <taxon>Streptomyces</taxon>
    </lineage>
</organism>
<proteinExistence type="predicted"/>
<dbReference type="SMART" id="SM00028">
    <property type="entry name" value="TPR"/>
    <property type="match status" value="4"/>
</dbReference>
<dbReference type="Gene3D" id="1.25.40.10">
    <property type="entry name" value="Tetratricopeptide repeat domain"/>
    <property type="match status" value="2"/>
</dbReference>
<dbReference type="InterPro" id="IPR027417">
    <property type="entry name" value="P-loop_NTPase"/>
</dbReference>
<dbReference type="PANTHER" id="PTHR47691:SF3">
    <property type="entry name" value="HTH-TYPE TRANSCRIPTIONAL REGULATOR RV0890C-RELATED"/>
    <property type="match status" value="1"/>
</dbReference>
<protein>
    <submittedName>
        <fullName evidence="1">Tetratricopeptide (TPR) repeat protein</fullName>
    </submittedName>
</protein>
<dbReference type="AlphaFoldDB" id="A0A7W3NKG4"/>
<sequence>MEPLIDLVFSAVGTVASGALSGAGGEMGRRISERLHGLLGRAGSEPGTPAGQQVLVLPVTEHERRAAALQLVELAHSSPEFAREVREWVREASRLAPRPVTAVAPGASRPQMLPPATAAFTDREDVLAWIKDLLDDTDRAPGAPVVATLTGPGGIGKTATVVRCAHELRERFPDGVLFVDLAGASAGTALTPSEALVRLLEGLKVGTVPGDEARQRDLFRDCTADRRMIVVLDNALDDAQVLPLLPASPGSLVLVSSRHRLGRLVAEHGAHPFTLRPLSTADSVLLLRRVAGRNRSAAPEEVVRAVAEGTGGIPLAVCTTGAGLAVREHLSWDRVARGLSDRIHGTRQTGALMGDTDPHAPADPVRLAQDVSYGELDPECAAFYRALAVWSWPTVSVLCAAHAVGVEEDRARDMLERLARVHLLEEVAEERYRFHDLARAHARELAVAEDGDRRMREAVRRVAIAYLRFAAAADLRVIPHRWHLGPVYDRLTVPEHPEPGDSARALRELRAERENLAAVIHAAEHHGYDDLVWQLCEAMWSLHLRLGFHAQWIETHLRGVEAARRGAEEFGDRRAVGRMLVQLAFAYMGVGDADRAEEALEAAITADAACGHLRGRATALEALGLLRLKLWRHDEARLGFEEAQRVLGGIREGDDGWRDVPRATALLEHHIGRALTQEGAFPAALARLNDALVRFRTLPEGADTYNEGRVYMSLGETHLRAGDPELALVCLDKAVETMTAEGAGLQLADALEQRAEGHRLAGHPEEAAEDLRAAAARYEKQEDAVGAERVRERLAALAG</sequence>
<reference evidence="1 2" key="1">
    <citation type="submission" date="2020-08" db="EMBL/GenBank/DDBJ databases">
        <title>Sequencing the genomes of 1000 actinobacteria strains.</title>
        <authorList>
            <person name="Klenk H.-P."/>
        </authorList>
    </citation>
    <scope>NUCLEOTIDE SEQUENCE [LARGE SCALE GENOMIC DNA]</scope>
    <source>
        <strain evidence="1 2">DSM 41827</strain>
    </source>
</reference>
<dbReference type="GeneID" id="93979882"/>
<dbReference type="GO" id="GO:0043531">
    <property type="term" value="F:ADP binding"/>
    <property type="evidence" value="ECO:0007669"/>
    <property type="project" value="InterPro"/>
</dbReference>
<keyword evidence="2" id="KW-1185">Reference proteome</keyword>
<dbReference type="Pfam" id="PF13181">
    <property type="entry name" value="TPR_8"/>
    <property type="match status" value="1"/>
</dbReference>
<accession>A0A7W3NKG4</accession>
<dbReference type="PANTHER" id="PTHR47691">
    <property type="entry name" value="REGULATOR-RELATED"/>
    <property type="match status" value="1"/>
</dbReference>
<comment type="caution">
    <text evidence="1">The sequence shown here is derived from an EMBL/GenBank/DDBJ whole genome shotgun (WGS) entry which is preliminary data.</text>
</comment>
<dbReference type="SUPFAM" id="SSF48452">
    <property type="entry name" value="TPR-like"/>
    <property type="match status" value="2"/>
</dbReference>
<dbReference type="InterPro" id="IPR011990">
    <property type="entry name" value="TPR-like_helical_dom_sf"/>
</dbReference>
<name>A0A7W3NKG4_STRMR</name>
<dbReference type="RefSeq" id="WP_260584482.1">
    <property type="nucleotide sequence ID" value="NZ_BAAAHW010000041.1"/>
</dbReference>
<dbReference type="InterPro" id="IPR019734">
    <property type="entry name" value="TPR_rpt"/>
</dbReference>
<evidence type="ECO:0000313" key="2">
    <source>
        <dbReference type="Proteomes" id="UP000577386"/>
    </source>
</evidence>
<dbReference type="Gene3D" id="3.40.50.300">
    <property type="entry name" value="P-loop containing nucleotide triphosphate hydrolases"/>
    <property type="match status" value="1"/>
</dbReference>
<gene>
    <name evidence="1" type="ORF">HDA42_001352</name>
</gene>
<evidence type="ECO:0000313" key="1">
    <source>
        <dbReference type="EMBL" id="MBA9052174.1"/>
    </source>
</evidence>
<dbReference type="SUPFAM" id="SSF52540">
    <property type="entry name" value="P-loop containing nucleoside triphosphate hydrolases"/>
    <property type="match status" value="1"/>
</dbReference>
<dbReference type="PRINTS" id="PR00364">
    <property type="entry name" value="DISEASERSIST"/>
</dbReference>
<dbReference type="EMBL" id="JACJIJ010000002">
    <property type="protein sequence ID" value="MBA9052174.1"/>
    <property type="molecule type" value="Genomic_DNA"/>
</dbReference>